<dbReference type="Proteomes" id="UP000714275">
    <property type="component" value="Unassembled WGS sequence"/>
</dbReference>
<feature type="region of interest" description="Disordered" evidence="1">
    <location>
        <begin position="366"/>
        <end position="405"/>
    </location>
</feature>
<reference evidence="2" key="1">
    <citation type="journal article" date="2020" name="New Phytol.">
        <title>Comparative genomics reveals dynamic genome evolution in host specialist ectomycorrhizal fungi.</title>
        <authorList>
            <person name="Lofgren L.A."/>
            <person name="Nguyen N.H."/>
            <person name="Vilgalys R."/>
            <person name="Ruytinx J."/>
            <person name="Liao H.L."/>
            <person name="Branco S."/>
            <person name="Kuo A."/>
            <person name="LaButti K."/>
            <person name="Lipzen A."/>
            <person name="Andreopoulos W."/>
            <person name="Pangilinan J."/>
            <person name="Riley R."/>
            <person name="Hundley H."/>
            <person name="Na H."/>
            <person name="Barry K."/>
            <person name="Grigoriev I.V."/>
            <person name="Stajich J.E."/>
            <person name="Kennedy P.G."/>
        </authorList>
    </citation>
    <scope>NUCLEOTIDE SEQUENCE</scope>
    <source>
        <strain evidence="2">DOB743</strain>
    </source>
</reference>
<accession>A0A9P6ZZM4</accession>
<feature type="compositionally biased region" description="Polar residues" evidence="1">
    <location>
        <begin position="1"/>
        <end position="15"/>
    </location>
</feature>
<protein>
    <submittedName>
        <fullName evidence="2">Uncharacterized protein</fullName>
    </submittedName>
</protein>
<dbReference type="OrthoDB" id="2664977at2759"/>
<dbReference type="EMBL" id="JABBWD010000012">
    <property type="protein sequence ID" value="KAG1779308.1"/>
    <property type="molecule type" value="Genomic_DNA"/>
</dbReference>
<feature type="compositionally biased region" description="Basic and acidic residues" evidence="1">
    <location>
        <begin position="16"/>
        <end position="25"/>
    </location>
</feature>
<dbReference type="AlphaFoldDB" id="A0A9P6ZZM4"/>
<evidence type="ECO:0000256" key="1">
    <source>
        <dbReference type="SAM" id="MobiDB-lite"/>
    </source>
</evidence>
<sequence length="405" mass="45057">MAKTQATSAPQTTHHMNTDSRENKRTRSASPSPDPSESEDGQNSNKRLTVEKSVLAQPIIQTPPPVNQWHYLQMGEANNNIDHRPPTGGFPTPQLGQSVWRNVAPTLRERRPQKESPKAWACTFCTKYEENAQMTTIKMCNVIALIIGETVATSLLISTPSAEGELYERLPPPYHFLISGIPQNTISRLTGLGVCSTPEITCFFIPFAQLLPNYICTLEHFTFPDCKESNTAIVDLVKHTIRIHPNTLQFIHRNIPSPDAKAAIRTINSICVTSLNIAVARSITHTMWNVQVDSPPNLSLKEYFEWTNLICDLQFASEDYGTGLVHSEDRQFLCTGCKSYDHPSGLCPYPKLLGWFGPTASTNKDMSNVSLDNRINTTRGGTPQHGGRGYTGRGRGRSRCSRGQY</sequence>
<feature type="compositionally biased region" description="Basic residues" evidence="1">
    <location>
        <begin position="394"/>
        <end position="405"/>
    </location>
</feature>
<evidence type="ECO:0000313" key="3">
    <source>
        <dbReference type="Proteomes" id="UP000714275"/>
    </source>
</evidence>
<proteinExistence type="predicted"/>
<name>A0A9P6ZZM4_9AGAM</name>
<organism evidence="2 3">
    <name type="scientific">Suillus placidus</name>
    <dbReference type="NCBI Taxonomy" id="48579"/>
    <lineage>
        <taxon>Eukaryota</taxon>
        <taxon>Fungi</taxon>
        <taxon>Dikarya</taxon>
        <taxon>Basidiomycota</taxon>
        <taxon>Agaricomycotina</taxon>
        <taxon>Agaricomycetes</taxon>
        <taxon>Agaricomycetidae</taxon>
        <taxon>Boletales</taxon>
        <taxon>Suillineae</taxon>
        <taxon>Suillaceae</taxon>
        <taxon>Suillus</taxon>
    </lineage>
</organism>
<feature type="region of interest" description="Disordered" evidence="1">
    <location>
        <begin position="1"/>
        <end position="45"/>
    </location>
</feature>
<evidence type="ECO:0000313" key="2">
    <source>
        <dbReference type="EMBL" id="KAG1779308.1"/>
    </source>
</evidence>
<gene>
    <name evidence="2" type="ORF">EV702DRAFT_1043777</name>
</gene>
<feature type="compositionally biased region" description="Gly residues" evidence="1">
    <location>
        <begin position="383"/>
        <end position="393"/>
    </location>
</feature>
<feature type="compositionally biased region" description="Polar residues" evidence="1">
    <location>
        <begin position="366"/>
        <end position="381"/>
    </location>
</feature>
<comment type="caution">
    <text evidence="2">The sequence shown here is derived from an EMBL/GenBank/DDBJ whole genome shotgun (WGS) entry which is preliminary data.</text>
</comment>
<keyword evidence="3" id="KW-1185">Reference proteome</keyword>